<feature type="transmembrane region" description="Helical" evidence="2">
    <location>
        <begin position="12"/>
        <end position="34"/>
    </location>
</feature>
<proteinExistence type="predicted"/>
<accession>A0AAE0CKM8</accession>
<sequence>MGLCDKTCLKMISYILVVAMNIFYFSILRHCFIISHQVPKALSKQAAPVKDSNSPTTVKKKNHSWSSFSELNVYKIYKAVRGADASTQTGDNRTQQRLNSNEVDDSNRNDITKLSGEEVNLIG</sequence>
<evidence type="ECO:0000313" key="3">
    <source>
        <dbReference type="EMBL" id="KAK2654700.1"/>
    </source>
</evidence>
<dbReference type="EMBL" id="JANJYI010000004">
    <property type="protein sequence ID" value="KAK2654700.1"/>
    <property type="molecule type" value="Genomic_DNA"/>
</dbReference>
<evidence type="ECO:0000313" key="4">
    <source>
        <dbReference type="Proteomes" id="UP001280121"/>
    </source>
</evidence>
<comment type="caution">
    <text evidence="3">The sequence shown here is derived from an EMBL/GenBank/DDBJ whole genome shotgun (WGS) entry which is preliminary data.</text>
</comment>
<reference evidence="3" key="1">
    <citation type="journal article" date="2023" name="Plant J.">
        <title>Genome sequences and population genomics provide insights into the demographic history, inbreeding, and mutation load of two 'living fossil' tree species of Dipteronia.</title>
        <authorList>
            <person name="Feng Y."/>
            <person name="Comes H.P."/>
            <person name="Chen J."/>
            <person name="Zhu S."/>
            <person name="Lu R."/>
            <person name="Zhang X."/>
            <person name="Li P."/>
            <person name="Qiu J."/>
            <person name="Olsen K.M."/>
            <person name="Qiu Y."/>
        </authorList>
    </citation>
    <scope>NUCLEOTIDE SEQUENCE</scope>
    <source>
        <strain evidence="3">KIB01</strain>
    </source>
</reference>
<gene>
    <name evidence="3" type="ORF">Ddye_014556</name>
</gene>
<keyword evidence="2" id="KW-1133">Transmembrane helix</keyword>
<feature type="region of interest" description="Disordered" evidence="1">
    <location>
        <begin position="84"/>
        <end position="109"/>
    </location>
</feature>
<evidence type="ECO:0000256" key="2">
    <source>
        <dbReference type="SAM" id="Phobius"/>
    </source>
</evidence>
<keyword evidence="2" id="KW-0472">Membrane</keyword>
<keyword evidence="4" id="KW-1185">Reference proteome</keyword>
<dbReference type="Proteomes" id="UP001280121">
    <property type="component" value="Unassembled WGS sequence"/>
</dbReference>
<keyword evidence="2" id="KW-0812">Transmembrane</keyword>
<protein>
    <submittedName>
        <fullName evidence="3">Uncharacterized protein</fullName>
    </submittedName>
</protein>
<evidence type="ECO:0000256" key="1">
    <source>
        <dbReference type="SAM" id="MobiDB-lite"/>
    </source>
</evidence>
<feature type="compositionally biased region" description="Polar residues" evidence="1">
    <location>
        <begin position="85"/>
        <end position="101"/>
    </location>
</feature>
<dbReference type="AlphaFoldDB" id="A0AAE0CKM8"/>
<organism evidence="3 4">
    <name type="scientific">Dipteronia dyeriana</name>
    <dbReference type="NCBI Taxonomy" id="168575"/>
    <lineage>
        <taxon>Eukaryota</taxon>
        <taxon>Viridiplantae</taxon>
        <taxon>Streptophyta</taxon>
        <taxon>Embryophyta</taxon>
        <taxon>Tracheophyta</taxon>
        <taxon>Spermatophyta</taxon>
        <taxon>Magnoliopsida</taxon>
        <taxon>eudicotyledons</taxon>
        <taxon>Gunneridae</taxon>
        <taxon>Pentapetalae</taxon>
        <taxon>rosids</taxon>
        <taxon>malvids</taxon>
        <taxon>Sapindales</taxon>
        <taxon>Sapindaceae</taxon>
        <taxon>Hippocastanoideae</taxon>
        <taxon>Acereae</taxon>
        <taxon>Dipteronia</taxon>
    </lineage>
</organism>
<name>A0AAE0CKM8_9ROSI</name>